<evidence type="ECO:0000256" key="1">
    <source>
        <dbReference type="ARBA" id="ARBA00022730"/>
    </source>
</evidence>
<dbReference type="HAMAP" id="MF_01334">
    <property type="entry name" value="Ribosomal_bL25_CTC"/>
    <property type="match status" value="1"/>
</dbReference>
<evidence type="ECO:0000259" key="6">
    <source>
        <dbReference type="Pfam" id="PF01386"/>
    </source>
</evidence>
<dbReference type="NCBIfam" id="NF004132">
    <property type="entry name" value="PRK05618.2-2"/>
    <property type="match status" value="1"/>
</dbReference>
<dbReference type="InterPro" id="IPR020057">
    <property type="entry name" value="Ribosomal_bL25_b-dom"/>
</dbReference>
<dbReference type="Pfam" id="PF14693">
    <property type="entry name" value="Ribosomal_TL5_C"/>
    <property type="match status" value="1"/>
</dbReference>
<evidence type="ECO:0000313" key="9">
    <source>
        <dbReference type="EMBL" id="RGM41827.1"/>
    </source>
</evidence>
<evidence type="ECO:0000256" key="4">
    <source>
        <dbReference type="ARBA" id="ARBA00023274"/>
    </source>
</evidence>
<reference evidence="13 14" key="1">
    <citation type="submission" date="2018-08" db="EMBL/GenBank/DDBJ databases">
        <title>A genome reference for cultivated species of the human gut microbiota.</title>
        <authorList>
            <person name="Zou Y."/>
            <person name="Xue W."/>
            <person name="Luo G."/>
        </authorList>
    </citation>
    <scope>NUCLEOTIDE SEQUENCE [LARGE SCALE GENOMIC DNA]</scope>
    <source>
        <strain evidence="10 17">AF24-16AC</strain>
        <strain evidence="12 16">AF31-28B-AC</strain>
        <strain evidence="11 15">AM23-23</strain>
        <strain evidence="9 13">OM08-14</strain>
        <strain evidence="8 14">TF10-3AC</strain>
    </source>
</reference>
<dbReference type="Proteomes" id="UP000285109">
    <property type="component" value="Unassembled WGS sequence"/>
</dbReference>
<dbReference type="GO" id="GO:0022625">
    <property type="term" value="C:cytosolic large ribosomal subunit"/>
    <property type="evidence" value="ECO:0007669"/>
    <property type="project" value="TreeGrafter"/>
</dbReference>
<evidence type="ECO:0000313" key="12">
    <source>
        <dbReference type="EMBL" id="RHM97044.1"/>
    </source>
</evidence>
<evidence type="ECO:0000313" key="15">
    <source>
        <dbReference type="Proteomes" id="UP000283485"/>
    </source>
</evidence>
<evidence type="ECO:0000259" key="7">
    <source>
        <dbReference type="Pfam" id="PF14693"/>
    </source>
</evidence>
<evidence type="ECO:0000313" key="8">
    <source>
        <dbReference type="EMBL" id="RGK54912.1"/>
    </source>
</evidence>
<comment type="similarity">
    <text evidence="5">Belongs to the bacterial ribosomal protein bL25 family. CTC subfamily.</text>
</comment>
<evidence type="ECO:0000256" key="5">
    <source>
        <dbReference type="HAMAP-Rule" id="MF_01334"/>
    </source>
</evidence>
<comment type="subunit">
    <text evidence="5">Part of the 50S ribosomal subunit; part of the 5S rRNA/L5/L18/L25 subcomplex. Contacts the 5S rRNA. Binds to the 5S rRNA independently of L5 and L18.</text>
</comment>
<dbReference type="GO" id="GO:0008097">
    <property type="term" value="F:5S rRNA binding"/>
    <property type="evidence" value="ECO:0007669"/>
    <property type="project" value="InterPro"/>
</dbReference>
<dbReference type="InterPro" id="IPR001021">
    <property type="entry name" value="Ribosomal_bL25_long"/>
</dbReference>
<comment type="caution">
    <text evidence="9">The sequence shown here is derived from an EMBL/GenBank/DDBJ whole genome shotgun (WGS) entry which is preliminary data.</text>
</comment>
<dbReference type="InterPro" id="IPR029751">
    <property type="entry name" value="Ribosomal_L25_dom"/>
</dbReference>
<dbReference type="STRING" id="310297.BHV76_01285"/>
<dbReference type="Proteomes" id="UP000260862">
    <property type="component" value="Unassembled WGS sequence"/>
</dbReference>
<accession>A0A3E4WI51</accession>
<evidence type="ECO:0000313" key="16">
    <source>
        <dbReference type="Proteomes" id="UP000285109"/>
    </source>
</evidence>
<dbReference type="SUPFAM" id="SSF50715">
    <property type="entry name" value="Ribosomal protein L25-like"/>
    <property type="match status" value="1"/>
</dbReference>
<dbReference type="PANTHER" id="PTHR33284:SF1">
    <property type="entry name" value="RIBOSOMAL PROTEIN L25_GLN-TRNA SYNTHETASE, ANTI-CODON-BINDING DOMAIN-CONTAINING PROTEIN"/>
    <property type="match status" value="1"/>
</dbReference>
<dbReference type="InterPro" id="IPR020930">
    <property type="entry name" value="Ribosomal_uL5_bac-type"/>
</dbReference>
<dbReference type="InterPro" id="IPR011035">
    <property type="entry name" value="Ribosomal_bL25/Gln-tRNA_synth"/>
</dbReference>
<keyword evidence="2 5" id="KW-0694">RNA-binding</keyword>
<evidence type="ECO:0000256" key="2">
    <source>
        <dbReference type="ARBA" id="ARBA00022884"/>
    </source>
</evidence>
<dbReference type="Gene3D" id="2.170.120.20">
    <property type="entry name" value="Ribosomal protein L25, beta domain"/>
    <property type="match status" value="1"/>
</dbReference>
<sequence>MKSIEIKGSLRTETGKKATRELRKDNGIPCVLYGTQKDENGNQVATHFTVPTEGLRNLVYTPHIYVVDLNIDGKIVNAIMKDIQFHPVTDKILHVDFYQIDESKPIVMEVPVKLEGLAEGVKAGGKLALQIRKLKVKALYNVIPERLVVDVTPLGLGKTIKVGELKYEGLELLNAKEAVVCAVKLTRAARGAQAAAGK</sequence>
<dbReference type="Gene3D" id="2.40.240.10">
    <property type="entry name" value="Ribosomal Protein L25, Chain P"/>
    <property type="match status" value="1"/>
</dbReference>
<evidence type="ECO:0000313" key="14">
    <source>
        <dbReference type="Proteomes" id="UP000260862"/>
    </source>
</evidence>
<dbReference type="EMBL" id="QSTF01000006">
    <property type="protein sequence ID" value="RGM41827.1"/>
    <property type="molecule type" value="Genomic_DNA"/>
</dbReference>
<dbReference type="PANTHER" id="PTHR33284">
    <property type="entry name" value="RIBOSOMAL PROTEIN L25/GLN-TRNA SYNTHETASE, ANTI-CODON-BINDING DOMAIN-CONTAINING PROTEIN"/>
    <property type="match status" value="1"/>
</dbReference>
<dbReference type="GO" id="GO:0003735">
    <property type="term" value="F:structural constituent of ribosome"/>
    <property type="evidence" value="ECO:0007669"/>
    <property type="project" value="InterPro"/>
</dbReference>
<evidence type="ECO:0000313" key="11">
    <source>
        <dbReference type="EMBL" id="RHF93551.1"/>
    </source>
</evidence>
<dbReference type="EMBL" id="QSQT01000016">
    <property type="protein sequence ID" value="RGK54912.1"/>
    <property type="molecule type" value="Genomic_DNA"/>
</dbReference>
<protein>
    <recommendedName>
        <fullName evidence="5">Large ribosomal subunit protein bL25</fullName>
    </recommendedName>
    <alternativeName>
        <fullName evidence="5">General stress protein CTC</fullName>
    </alternativeName>
</protein>
<proteinExistence type="inferred from homology"/>
<dbReference type="GO" id="GO:0006412">
    <property type="term" value="P:translation"/>
    <property type="evidence" value="ECO:0007669"/>
    <property type="project" value="UniProtKB-UniRule"/>
</dbReference>
<dbReference type="Pfam" id="PF01386">
    <property type="entry name" value="Ribosomal_L25p"/>
    <property type="match status" value="1"/>
</dbReference>
<dbReference type="NCBIfam" id="TIGR00731">
    <property type="entry name" value="bL25_bact_ctc"/>
    <property type="match status" value="1"/>
</dbReference>
<feature type="domain" description="Large ribosomal subunit protein bL25 beta" evidence="7">
    <location>
        <begin position="106"/>
        <end position="185"/>
    </location>
</feature>
<keyword evidence="4 5" id="KW-0687">Ribonucleoprotein</keyword>
<dbReference type="EMBL" id="QRHQ01000001">
    <property type="protein sequence ID" value="RHF93551.1"/>
    <property type="molecule type" value="Genomic_DNA"/>
</dbReference>
<feature type="domain" description="Large ribosomal subunit protein bL25 L25" evidence="6">
    <location>
        <begin position="6"/>
        <end position="97"/>
    </location>
</feature>
<dbReference type="InterPro" id="IPR020056">
    <property type="entry name" value="Rbsml_bL25/Gln-tRNA_synth_N"/>
</dbReference>
<dbReference type="InterPro" id="IPR037121">
    <property type="entry name" value="Ribosomal_bL25_C"/>
</dbReference>
<comment type="function">
    <text evidence="5">This is one of the proteins that binds to the 5S RNA in the ribosome where it forms part of the central protuberance.</text>
</comment>
<keyword evidence="1 5" id="KW-0699">rRNA-binding</keyword>
<dbReference type="EMBL" id="QRQK01000013">
    <property type="protein sequence ID" value="RHM97044.1"/>
    <property type="molecule type" value="Genomic_DNA"/>
</dbReference>
<name>A0A3E4WI51_9BACT</name>
<gene>
    <name evidence="5" type="primary">rplY</name>
    <name evidence="5" type="synonym">ctc</name>
    <name evidence="11" type="ORF">DW653_01430</name>
    <name evidence="10" type="ORF">DWY14_08455</name>
    <name evidence="12" type="ORF">DWZ34_07965</name>
    <name evidence="9" type="ORF">DXC17_04295</name>
    <name evidence="8" type="ORF">DXD04_09615</name>
</gene>
<evidence type="ECO:0000313" key="13">
    <source>
        <dbReference type="Proteomes" id="UP000260780"/>
    </source>
</evidence>
<dbReference type="Proteomes" id="UP000260780">
    <property type="component" value="Unassembled WGS sequence"/>
</dbReference>
<evidence type="ECO:0000313" key="17">
    <source>
        <dbReference type="Proteomes" id="UP000285750"/>
    </source>
</evidence>
<dbReference type="RefSeq" id="WP_117672925.1">
    <property type="nucleotide sequence ID" value="NZ_CABOGR010000016.1"/>
</dbReference>
<dbReference type="EMBL" id="QRUY01000015">
    <property type="protein sequence ID" value="RGS07612.1"/>
    <property type="molecule type" value="Genomic_DNA"/>
</dbReference>
<organism evidence="9 13">
    <name type="scientific">Phocaeicola plebeius</name>
    <dbReference type="NCBI Taxonomy" id="310297"/>
    <lineage>
        <taxon>Bacteria</taxon>
        <taxon>Pseudomonadati</taxon>
        <taxon>Bacteroidota</taxon>
        <taxon>Bacteroidia</taxon>
        <taxon>Bacteroidales</taxon>
        <taxon>Bacteroidaceae</taxon>
        <taxon>Phocaeicola</taxon>
    </lineage>
</organism>
<dbReference type="AlphaFoldDB" id="A0A3E4WI51"/>
<keyword evidence="3 5" id="KW-0689">Ribosomal protein</keyword>
<evidence type="ECO:0000256" key="3">
    <source>
        <dbReference type="ARBA" id="ARBA00022980"/>
    </source>
</evidence>
<dbReference type="Proteomes" id="UP000283485">
    <property type="component" value="Unassembled WGS sequence"/>
</dbReference>
<evidence type="ECO:0000313" key="10">
    <source>
        <dbReference type="EMBL" id="RGS07612.1"/>
    </source>
</evidence>
<dbReference type="Proteomes" id="UP000285750">
    <property type="component" value="Unassembled WGS sequence"/>
</dbReference>
<keyword evidence="14" id="KW-1185">Reference proteome</keyword>
<dbReference type="CDD" id="cd00495">
    <property type="entry name" value="Ribosomal_L25_TL5_CTC"/>
    <property type="match status" value="1"/>
</dbReference>